<keyword evidence="3" id="KW-1185">Reference proteome</keyword>
<reference evidence="2" key="1">
    <citation type="journal article" date="2022" name="bioRxiv">
        <title>Sequencing and chromosome-scale assembly of the giantPleurodeles waltlgenome.</title>
        <authorList>
            <person name="Brown T."/>
            <person name="Elewa A."/>
            <person name="Iarovenko S."/>
            <person name="Subramanian E."/>
            <person name="Araus A.J."/>
            <person name="Petzold A."/>
            <person name="Susuki M."/>
            <person name="Suzuki K.-i.T."/>
            <person name="Hayashi T."/>
            <person name="Toyoda A."/>
            <person name="Oliveira C."/>
            <person name="Osipova E."/>
            <person name="Leigh N.D."/>
            <person name="Simon A."/>
            <person name="Yun M.H."/>
        </authorList>
    </citation>
    <scope>NUCLEOTIDE SEQUENCE</scope>
    <source>
        <strain evidence="2">20211129_DDA</strain>
        <tissue evidence="2">Liver</tissue>
    </source>
</reference>
<feature type="compositionally biased region" description="Polar residues" evidence="1">
    <location>
        <begin position="94"/>
        <end position="105"/>
    </location>
</feature>
<gene>
    <name evidence="2" type="ORF">NDU88_000136</name>
</gene>
<feature type="region of interest" description="Disordered" evidence="1">
    <location>
        <begin position="201"/>
        <end position="220"/>
    </location>
</feature>
<feature type="region of interest" description="Disordered" evidence="1">
    <location>
        <begin position="265"/>
        <end position="296"/>
    </location>
</feature>
<dbReference type="EMBL" id="JANPWB010000003">
    <property type="protein sequence ID" value="KAJ1196265.1"/>
    <property type="molecule type" value="Genomic_DNA"/>
</dbReference>
<evidence type="ECO:0000313" key="2">
    <source>
        <dbReference type="EMBL" id="KAJ1196265.1"/>
    </source>
</evidence>
<evidence type="ECO:0000313" key="3">
    <source>
        <dbReference type="Proteomes" id="UP001066276"/>
    </source>
</evidence>
<feature type="compositionally biased region" description="Polar residues" evidence="1">
    <location>
        <begin position="143"/>
        <end position="158"/>
    </location>
</feature>
<dbReference type="Proteomes" id="UP001066276">
    <property type="component" value="Chromosome 2_1"/>
</dbReference>
<proteinExistence type="predicted"/>
<protein>
    <submittedName>
        <fullName evidence="2">Uncharacterized protein</fullName>
    </submittedName>
</protein>
<comment type="caution">
    <text evidence="2">The sequence shown here is derived from an EMBL/GenBank/DDBJ whole genome shotgun (WGS) entry which is preliminary data.</text>
</comment>
<name>A0AAV7V4A2_PLEWA</name>
<evidence type="ECO:0000256" key="1">
    <source>
        <dbReference type="SAM" id="MobiDB-lite"/>
    </source>
</evidence>
<feature type="compositionally biased region" description="Polar residues" evidence="1">
    <location>
        <begin position="65"/>
        <end position="86"/>
    </location>
</feature>
<sequence length="296" mass="31880">MEPVHLSHSRQPVPPLLCWYRHLSHCTTSCRSLGHPLPQSDHTTGLTTREAWWQPQQGVAVPPVSSASMLKSPQGPNFTDPSTTFTPRLALSATGEQPGNHSAAQPENRKAGGCGPTPPVRPTANRRPPRPLTQPAPRPKRPTGQQHTGWHCTATPTSRPEKPVEAAGKITGRTAVRSDCRSGSPLISPGKWWRRRRRRLLQNSTSQTPEACARGSPTRCATRPTAFASLHRNSATDYSKCSQSSTSAGAPPLHRHRISSILTGEMIKKGPSLSGASQSAGHLADWLAPPPSVKSP</sequence>
<organism evidence="2 3">
    <name type="scientific">Pleurodeles waltl</name>
    <name type="common">Iberian ribbed newt</name>
    <dbReference type="NCBI Taxonomy" id="8319"/>
    <lineage>
        <taxon>Eukaryota</taxon>
        <taxon>Metazoa</taxon>
        <taxon>Chordata</taxon>
        <taxon>Craniata</taxon>
        <taxon>Vertebrata</taxon>
        <taxon>Euteleostomi</taxon>
        <taxon>Amphibia</taxon>
        <taxon>Batrachia</taxon>
        <taxon>Caudata</taxon>
        <taxon>Salamandroidea</taxon>
        <taxon>Salamandridae</taxon>
        <taxon>Pleurodelinae</taxon>
        <taxon>Pleurodeles</taxon>
    </lineage>
</organism>
<feature type="region of interest" description="Disordered" evidence="1">
    <location>
        <begin position="64"/>
        <end position="166"/>
    </location>
</feature>
<dbReference type="AlphaFoldDB" id="A0AAV7V4A2"/>
<accession>A0AAV7V4A2</accession>